<comment type="caution">
    <text evidence="3">The sequence shown here is derived from an EMBL/GenBank/DDBJ whole genome shotgun (WGS) entry which is preliminary data.</text>
</comment>
<dbReference type="Proteomes" id="UP000297465">
    <property type="component" value="Unassembled WGS sequence"/>
</dbReference>
<evidence type="ECO:0000259" key="2">
    <source>
        <dbReference type="Pfam" id="PF01965"/>
    </source>
</evidence>
<keyword evidence="1" id="KW-0812">Transmembrane</keyword>
<dbReference type="PANTHER" id="PTHR43130:SF2">
    <property type="entry name" value="DJ-1_PFPI DOMAIN-CONTAINING PROTEIN"/>
    <property type="match status" value="1"/>
</dbReference>
<dbReference type="Pfam" id="PF01965">
    <property type="entry name" value="DJ-1_PfpI"/>
    <property type="match status" value="1"/>
</dbReference>
<feature type="domain" description="DJ-1/PfpI" evidence="2">
    <location>
        <begin position="71"/>
        <end position="228"/>
    </location>
</feature>
<organism evidence="3 4">
    <name type="scientific">Leptospira montravelensis</name>
    <dbReference type="NCBI Taxonomy" id="2484961"/>
    <lineage>
        <taxon>Bacteria</taxon>
        <taxon>Pseudomonadati</taxon>
        <taxon>Spirochaetota</taxon>
        <taxon>Spirochaetia</taxon>
        <taxon>Leptospirales</taxon>
        <taxon>Leptospiraceae</taxon>
        <taxon>Leptospira</taxon>
    </lineage>
</organism>
<dbReference type="SUPFAM" id="SSF52317">
    <property type="entry name" value="Class I glutamine amidotransferase-like"/>
    <property type="match status" value="1"/>
</dbReference>
<dbReference type="EMBL" id="RQFO01000009">
    <property type="protein sequence ID" value="TGL03807.1"/>
    <property type="molecule type" value="Genomic_DNA"/>
</dbReference>
<name>A0ABY2LVJ0_9LEPT</name>
<reference evidence="4" key="1">
    <citation type="journal article" date="2019" name="PLoS Negl. Trop. Dis.">
        <title>Revisiting the worldwide diversity of Leptospira species in the environment.</title>
        <authorList>
            <person name="Vincent A.T."/>
            <person name="Schiettekatte O."/>
            <person name="Bourhy P."/>
            <person name="Veyrier F.J."/>
            <person name="Picardeau M."/>
        </authorList>
    </citation>
    <scope>NUCLEOTIDE SEQUENCE [LARGE SCALE GENOMIC DNA]</scope>
    <source>
        <strain evidence="4">201800278</strain>
    </source>
</reference>
<dbReference type="InterPro" id="IPR029062">
    <property type="entry name" value="Class_I_gatase-like"/>
</dbReference>
<accession>A0ABY2LVJ0</accession>
<proteinExistence type="predicted"/>
<evidence type="ECO:0000256" key="1">
    <source>
        <dbReference type="SAM" id="Phobius"/>
    </source>
</evidence>
<gene>
    <name evidence="3" type="ORF">EHQ31_06810</name>
</gene>
<sequence length="382" mass="43765">MNSNYKLFSKNSKSDSRYLIQNSLKVFFFIFVSITFNLWGESQVYDKDKLNTLPIKLSHKKPVVTVIGENQYTELTDFIVPYGILKRSHIFEVYALADKKGKIDFFPALSMENNKSLEDFDKLYPEGSDLVIVPAIHNAKNENIIQWIQKQYKLGATIVGVCDGVWTLGYAGLLKNKHATGHWYSKEKLSSAFSDSKWIKNKRYVQDQRIITTAGVTASIPISLALVEAIGGRKKADEIAKALGITDWNSQHNSDEFYFDWRQYLTAAKNLIFFWDYETLEIPVYDGIDEISLALVADVYSRTYKSKVIAIKYGHQPTQSKSGINFISEVKEEGNKKNHTLLEISDKKKAFNQFEHSLNDVEKRYGISTKQFVSTQLEFPNH</sequence>
<dbReference type="Gene3D" id="3.40.50.880">
    <property type="match status" value="1"/>
</dbReference>
<evidence type="ECO:0000313" key="4">
    <source>
        <dbReference type="Proteomes" id="UP000297465"/>
    </source>
</evidence>
<feature type="transmembrane region" description="Helical" evidence="1">
    <location>
        <begin position="20"/>
        <end position="39"/>
    </location>
</feature>
<dbReference type="InterPro" id="IPR052158">
    <property type="entry name" value="INH-QAR"/>
</dbReference>
<keyword evidence="1" id="KW-0472">Membrane</keyword>
<keyword evidence="1" id="KW-1133">Transmembrane helix</keyword>
<dbReference type="InterPro" id="IPR002818">
    <property type="entry name" value="DJ-1/PfpI"/>
</dbReference>
<dbReference type="RefSeq" id="WP_135574961.1">
    <property type="nucleotide sequence ID" value="NZ_RQFN01000031.1"/>
</dbReference>
<evidence type="ECO:0000313" key="3">
    <source>
        <dbReference type="EMBL" id="TGL03807.1"/>
    </source>
</evidence>
<keyword evidence="4" id="KW-1185">Reference proteome</keyword>
<protein>
    <submittedName>
        <fullName evidence="3">DJ-1/PfpI family protein</fullName>
    </submittedName>
</protein>
<dbReference type="PANTHER" id="PTHR43130">
    <property type="entry name" value="ARAC-FAMILY TRANSCRIPTIONAL REGULATOR"/>
    <property type="match status" value="1"/>
</dbReference>